<dbReference type="HOGENOM" id="CLU_2386852_0_0_1"/>
<proteinExistence type="predicted"/>
<organism evidence="1 2">
    <name type="scientific">Paxillus rubicundulus Ve08.2h10</name>
    <dbReference type="NCBI Taxonomy" id="930991"/>
    <lineage>
        <taxon>Eukaryota</taxon>
        <taxon>Fungi</taxon>
        <taxon>Dikarya</taxon>
        <taxon>Basidiomycota</taxon>
        <taxon>Agaricomycotina</taxon>
        <taxon>Agaricomycetes</taxon>
        <taxon>Agaricomycetidae</taxon>
        <taxon>Boletales</taxon>
        <taxon>Paxilineae</taxon>
        <taxon>Paxillaceae</taxon>
        <taxon>Paxillus</taxon>
    </lineage>
</organism>
<evidence type="ECO:0000313" key="2">
    <source>
        <dbReference type="Proteomes" id="UP000054538"/>
    </source>
</evidence>
<name>A0A0D0DYI4_9AGAM</name>
<dbReference type="InParanoid" id="A0A0D0DYI4"/>
<gene>
    <name evidence="1" type="ORF">PAXRUDRAFT_830598</name>
</gene>
<protein>
    <submittedName>
        <fullName evidence="1">Uncharacterized protein</fullName>
    </submittedName>
</protein>
<dbReference type="Proteomes" id="UP000054538">
    <property type="component" value="Unassembled WGS sequence"/>
</dbReference>
<dbReference type="AlphaFoldDB" id="A0A0D0DYI4"/>
<reference evidence="2" key="2">
    <citation type="submission" date="2015-01" db="EMBL/GenBank/DDBJ databases">
        <title>Evolutionary Origins and Diversification of the Mycorrhizal Mutualists.</title>
        <authorList>
            <consortium name="DOE Joint Genome Institute"/>
            <consortium name="Mycorrhizal Genomics Consortium"/>
            <person name="Kohler A."/>
            <person name="Kuo A."/>
            <person name="Nagy L.G."/>
            <person name="Floudas D."/>
            <person name="Copeland A."/>
            <person name="Barry K.W."/>
            <person name="Cichocki N."/>
            <person name="Veneault-Fourrey C."/>
            <person name="LaButti K."/>
            <person name="Lindquist E.A."/>
            <person name="Lipzen A."/>
            <person name="Lundell T."/>
            <person name="Morin E."/>
            <person name="Murat C."/>
            <person name="Riley R."/>
            <person name="Ohm R."/>
            <person name="Sun H."/>
            <person name="Tunlid A."/>
            <person name="Henrissat B."/>
            <person name="Grigoriev I.V."/>
            <person name="Hibbett D.S."/>
            <person name="Martin F."/>
        </authorList>
    </citation>
    <scope>NUCLEOTIDE SEQUENCE [LARGE SCALE GENOMIC DNA]</scope>
    <source>
        <strain evidence="2">Ve08.2h10</strain>
    </source>
</reference>
<accession>A0A0D0DYI4</accession>
<keyword evidence="2" id="KW-1185">Reference proteome</keyword>
<reference evidence="1 2" key="1">
    <citation type="submission" date="2014-04" db="EMBL/GenBank/DDBJ databases">
        <authorList>
            <consortium name="DOE Joint Genome Institute"/>
            <person name="Kuo A."/>
            <person name="Kohler A."/>
            <person name="Jargeat P."/>
            <person name="Nagy L.G."/>
            <person name="Floudas D."/>
            <person name="Copeland A."/>
            <person name="Barry K.W."/>
            <person name="Cichocki N."/>
            <person name="Veneault-Fourrey C."/>
            <person name="LaButti K."/>
            <person name="Lindquist E.A."/>
            <person name="Lipzen A."/>
            <person name="Lundell T."/>
            <person name="Morin E."/>
            <person name="Murat C."/>
            <person name="Sun H."/>
            <person name="Tunlid A."/>
            <person name="Henrissat B."/>
            <person name="Grigoriev I.V."/>
            <person name="Hibbett D.S."/>
            <person name="Martin F."/>
            <person name="Nordberg H.P."/>
            <person name="Cantor M.N."/>
            <person name="Hua S.X."/>
        </authorList>
    </citation>
    <scope>NUCLEOTIDE SEQUENCE [LARGE SCALE GENOMIC DNA]</scope>
    <source>
        <strain evidence="1 2">Ve08.2h10</strain>
    </source>
</reference>
<sequence>MICQNYRREIVPEARGQSTDDDESMPVILNAQIITTNIESPIRHFGLPQHILNSPPQAELKPSSAVCWECLGFGNAVVNMTMVILAVGQYCKVA</sequence>
<dbReference type="EMBL" id="KN825357">
    <property type="protein sequence ID" value="KIK91714.1"/>
    <property type="molecule type" value="Genomic_DNA"/>
</dbReference>
<evidence type="ECO:0000313" key="1">
    <source>
        <dbReference type="EMBL" id="KIK91714.1"/>
    </source>
</evidence>